<dbReference type="Proteomes" id="UP000704712">
    <property type="component" value="Unassembled WGS sequence"/>
</dbReference>
<dbReference type="InterPro" id="IPR002067">
    <property type="entry name" value="MCP"/>
</dbReference>
<gene>
    <name evidence="8" type="ORF">GN244_ATG20407</name>
    <name evidence="9" type="ORF">GN958_ATG13203</name>
</gene>
<evidence type="ECO:0000313" key="10">
    <source>
        <dbReference type="Proteomes" id="UP000602510"/>
    </source>
</evidence>
<keyword evidence="4" id="KW-0677">Repeat</keyword>
<evidence type="ECO:0000256" key="6">
    <source>
        <dbReference type="PROSITE-ProRule" id="PRU00282"/>
    </source>
</evidence>
<dbReference type="Proteomes" id="UP000602510">
    <property type="component" value="Unassembled WGS sequence"/>
</dbReference>
<evidence type="ECO:0000313" key="8">
    <source>
        <dbReference type="EMBL" id="KAF4027948.1"/>
    </source>
</evidence>
<dbReference type="Pfam" id="PF00153">
    <property type="entry name" value="Mito_carr"/>
    <property type="match status" value="3"/>
</dbReference>
<feature type="repeat" description="Solcar" evidence="6">
    <location>
        <begin position="465"/>
        <end position="557"/>
    </location>
</feature>
<dbReference type="GO" id="GO:0055085">
    <property type="term" value="P:transmembrane transport"/>
    <property type="evidence" value="ECO:0007669"/>
    <property type="project" value="InterPro"/>
</dbReference>
<dbReference type="GO" id="GO:0016020">
    <property type="term" value="C:membrane"/>
    <property type="evidence" value="ECO:0007669"/>
    <property type="project" value="UniProtKB-SubCell"/>
</dbReference>
<evidence type="ECO:0000313" key="9">
    <source>
        <dbReference type="EMBL" id="KAF4137611.1"/>
    </source>
</evidence>
<proteinExistence type="inferred from homology"/>
<name>A0A833W3A7_PHYIN</name>
<accession>A0A833W3A7</accession>
<evidence type="ECO:0000256" key="2">
    <source>
        <dbReference type="ARBA" id="ARBA00022448"/>
    </source>
</evidence>
<feature type="repeat" description="Solcar" evidence="6">
    <location>
        <begin position="250"/>
        <end position="337"/>
    </location>
</feature>
<evidence type="ECO:0000256" key="7">
    <source>
        <dbReference type="RuleBase" id="RU000488"/>
    </source>
</evidence>
<keyword evidence="2 7" id="KW-0813">Transport</keyword>
<dbReference type="Gene3D" id="1.50.40.10">
    <property type="entry name" value="Mitochondrial carrier domain"/>
    <property type="match status" value="1"/>
</dbReference>
<evidence type="ECO:0000256" key="5">
    <source>
        <dbReference type="ARBA" id="ARBA00023136"/>
    </source>
</evidence>
<dbReference type="PRINTS" id="PR00926">
    <property type="entry name" value="MITOCARRIER"/>
</dbReference>
<dbReference type="PANTHER" id="PTHR24089">
    <property type="entry name" value="SOLUTE CARRIER FAMILY 25"/>
    <property type="match status" value="1"/>
</dbReference>
<evidence type="ECO:0000256" key="1">
    <source>
        <dbReference type="ARBA" id="ARBA00004141"/>
    </source>
</evidence>
<comment type="subcellular location">
    <subcellularLocation>
        <location evidence="1">Membrane</location>
        <topology evidence="1">Multi-pass membrane protein</topology>
    </subcellularLocation>
</comment>
<organism evidence="8 10">
    <name type="scientific">Phytophthora infestans</name>
    <name type="common">Potato late blight agent</name>
    <name type="synonym">Botrytis infestans</name>
    <dbReference type="NCBI Taxonomy" id="4787"/>
    <lineage>
        <taxon>Eukaryota</taxon>
        <taxon>Sar</taxon>
        <taxon>Stramenopiles</taxon>
        <taxon>Oomycota</taxon>
        <taxon>Peronosporomycetes</taxon>
        <taxon>Peronosporales</taxon>
        <taxon>Peronosporaceae</taxon>
        <taxon>Phytophthora</taxon>
    </lineage>
</organism>
<feature type="repeat" description="Solcar" evidence="6">
    <location>
        <begin position="357"/>
        <end position="443"/>
    </location>
</feature>
<dbReference type="SUPFAM" id="SSF103506">
    <property type="entry name" value="Mitochondrial carrier"/>
    <property type="match status" value="1"/>
</dbReference>
<dbReference type="InterPro" id="IPR018108">
    <property type="entry name" value="MCP_transmembrane"/>
</dbReference>
<dbReference type="EMBL" id="WSZM01001229">
    <property type="protein sequence ID" value="KAF4027948.1"/>
    <property type="molecule type" value="Genomic_DNA"/>
</dbReference>
<dbReference type="PROSITE" id="PS50920">
    <property type="entry name" value="SOLCAR"/>
    <property type="match status" value="3"/>
</dbReference>
<dbReference type="InterPro" id="IPR023395">
    <property type="entry name" value="MCP_dom_sf"/>
</dbReference>
<evidence type="ECO:0000256" key="4">
    <source>
        <dbReference type="ARBA" id="ARBA00022737"/>
    </source>
</evidence>
<sequence>MPSQFSKPFSKKSSLIPPQVSTEFLRFVCITIRPSMTEAGSEAARQRRQLAYALQALKLYNPDFALTPEVLEIMRAFFADLRPDANGTITRGALADEIARLDPSVDTVRRLRNDMAKREERLDFAAFCDYVMRWKAQSPQAVQAVYTSWAAQIAAIDFDMNDNLFLDLKPEDEPPNESLTLEIIQLLRQRRRSREGDVRVRYEDYEASIAGYGLHPDDTFNVDVKEDNATTMKLNHADAADAAEKKGSIMTISKSFLAGGMAGIVAKSTLAPLDRVKILFQVNHQEKFNFRNAVRMAKNIYVQDGFHALFRGNMLNILRVIPYAGLQHSGFDFFRHKFHAYNFRKAEKEGSDEMPKLSNLQLVTAGSLAGGLSLVVAYPLDIVRARYMVQMGKQRYTSIYEAVVAMYKVDGIRSFSRGMVPSLLGTLPYTGIGFSLNERFKIWTLELQRRRLERKYGADAPESSLNPLTKFVCSYFAACIAQTSTYPMDTIRRRIQTDGYVSGSHVKMQYTGVVSTARIIMAREGWRGLFKGVSVNWMRSPVSTGISLTAYDVLKEILGVEKIE</sequence>
<keyword evidence="3 6" id="KW-0812">Transmembrane</keyword>
<dbReference type="AlphaFoldDB" id="A0A833W3A7"/>
<keyword evidence="5 6" id="KW-0472">Membrane</keyword>
<evidence type="ECO:0000256" key="3">
    <source>
        <dbReference type="ARBA" id="ARBA00022692"/>
    </source>
</evidence>
<reference evidence="8" key="1">
    <citation type="submission" date="2020-04" db="EMBL/GenBank/DDBJ databases">
        <title>Hybrid Assembly of Korean Phytophthora infestans isolates.</title>
        <authorList>
            <person name="Prokchorchik M."/>
            <person name="Lee Y."/>
            <person name="Seo J."/>
            <person name="Cho J.-H."/>
            <person name="Park Y.-E."/>
            <person name="Jang D.-C."/>
            <person name="Im J.-S."/>
            <person name="Choi J.-G."/>
            <person name="Park H.-J."/>
            <person name="Lee G.-B."/>
            <person name="Lee Y.-G."/>
            <person name="Hong S.-Y."/>
            <person name="Cho K."/>
            <person name="Sohn K.H."/>
        </authorList>
    </citation>
    <scope>NUCLEOTIDE SEQUENCE</scope>
    <source>
        <strain evidence="8">KR_1_A1</strain>
        <strain evidence="9">KR_2_A2</strain>
    </source>
</reference>
<comment type="similarity">
    <text evidence="7">Belongs to the mitochondrial carrier (TC 2.A.29) family.</text>
</comment>
<keyword evidence="10" id="KW-1185">Reference proteome</keyword>
<comment type="caution">
    <text evidence="8">The sequence shown here is derived from an EMBL/GenBank/DDBJ whole genome shotgun (WGS) entry which is preliminary data.</text>
</comment>
<dbReference type="EMBL" id="JAACNO010001776">
    <property type="protein sequence ID" value="KAF4137611.1"/>
    <property type="molecule type" value="Genomic_DNA"/>
</dbReference>
<protein>
    <submittedName>
        <fullName evidence="8">Mitochondrial carrier protein</fullName>
    </submittedName>
</protein>